<protein>
    <recommendedName>
        <fullName evidence="4">ATP-binding protein</fullName>
    </recommendedName>
</protein>
<proteinExistence type="predicted"/>
<name>A0ABW0X2A4_9ACTN</name>
<organism evidence="2 3">
    <name type="scientific">Kitasatospora misakiensis</name>
    <dbReference type="NCBI Taxonomy" id="67330"/>
    <lineage>
        <taxon>Bacteria</taxon>
        <taxon>Bacillati</taxon>
        <taxon>Actinomycetota</taxon>
        <taxon>Actinomycetes</taxon>
        <taxon>Kitasatosporales</taxon>
        <taxon>Streptomycetaceae</taxon>
        <taxon>Kitasatospora</taxon>
    </lineage>
</organism>
<dbReference type="RefSeq" id="WP_380225596.1">
    <property type="nucleotide sequence ID" value="NZ_JBHSOF010000013.1"/>
</dbReference>
<feature type="region of interest" description="Disordered" evidence="1">
    <location>
        <begin position="303"/>
        <end position="323"/>
    </location>
</feature>
<gene>
    <name evidence="2" type="ORF">ACFP3U_12975</name>
</gene>
<evidence type="ECO:0000313" key="3">
    <source>
        <dbReference type="Proteomes" id="UP001595975"/>
    </source>
</evidence>
<dbReference type="Proteomes" id="UP001595975">
    <property type="component" value="Unassembled WGS sequence"/>
</dbReference>
<sequence>MSGEAPRLRTRRLPVPNGTPLLIACSGGRLSGRTALLEALDARYAAYLPRALADLGRADFGRPELALAADDENPARRNASHASDLLFHLRHELSRRAKEFGKGIAFPRLTQGLLAVTGWQSPGAGELDAAARRLESLLRESLPAGRERQDRVTRWTREAEAGRGAAPGPGAGANELVARLVDVVGPDLLGPLAHNHGLRWWAARPLTGQDDAHVRLTELARLFRGDPDDREVAEGHLMAALLADIDAHYTLTRRLNRLPRPLLLLDNAHTPLGGPVLRTLARVWHEEPDGRRPGVVTTLLAEESPAADPESVAPSTRRAAGPFWRPGPPATAAGWILRLPLSRLDLGEVNRMFGTEHPPPGTARVIHRLSAGRAGIAHALVQAGRLALLQGDNADPRFLLDLPAHDAPGTAVHERLLRVLVPDSLNLDRLAHFSPALDDEAADLLGENYPPGDPGTLGVQEVKRLLERNHWGGGGGGAGQGFDGPFVKDPTLRALLGHHLAVRLGREADMRTWRHLHGTLRARYAPDATGLPDQALHHALAVLDTGAVVRTLHQRLAQRSAADWLASVNLVCTAPHPPRPLPSAAGPNEPCPACEGGNDPVHRAVDLLVRNLWVQSHPLAVPAREPIDAVRLQLLTLAQHTGAADQAVFFRAHETWPDLLRDRWYQAPHLPIRGDSRP</sequence>
<dbReference type="PROSITE" id="PS51257">
    <property type="entry name" value="PROKAR_LIPOPROTEIN"/>
    <property type="match status" value="1"/>
</dbReference>
<comment type="caution">
    <text evidence="2">The sequence shown here is derived from an EMBL/GenBank/DDBJ whole genome shotgun (WGS) entry which is preliminary data.</text>
</comment>
<keyword evidence="3" id="KW-1185">Reference proteome</keyword>
<reference evidence="3" key="1">
    <citation type="journal article" date="2019" name="Int. J. Syst. Evol. Microbiol.">
        <title>The Global Catalogue of Microorganisms (GCM) 10K type strain sequencing project: providing services to taxonomists for standard genome sequencing and annotation.</title>
        <authorList>
            <consortium name="The Broad Institute Genomics Platform"/>
            <consortium name="The Broad Institute Genome Sequencing Center for Infectious Disease"/>
            <person name="Wu L."/>
            <person name="Ma J."/>
        </authorList>
    </citation>
    <scope>NUCLEOTIDE SEQUENCE [LARGE SCALE GENOMIC DNA]</scope>
    <source>
        <strain evidence="3">CGMCC 4.1437</strain>
    </source>
</reference>
<evidence type="ECO:0008006" key="4">
    <source>
        <dbReference type="Google" id="ProtNLM"/>
    </source>
</evidence>
<evidence type="ECO:0000313" key="2">
    <source>
        <dbReference type="EMBL" id="MFC5663893.1"/>
    </source>
</evidence>
<dbReference type="EMBL" id="JBHSOF010000013">
    <property type="protein sequence ID" value="MFC5663893.1"/>
    <property type="molecule type" value="Genomic_DNA"/>
</dbReference>
<evidence type="ECO:0000256" key="1">
    <source>
        <dbReference type="SAM" id="MobiDB-lite"/>
    </source>
</evidence>
<accession>A0ABW0X2A4</accession>